<dbReference type="GO" id="GO:0009579">
    <property type="term" value="C:thylakoid"/>
    <property type="evidence" value="ECO:0007669"/>
    <property type="project" value="InterPro"/>
</dbReference>
<keyword evidence="3" id="KW-1133">Transmembrane helix</keyword>
<dbReference type="InterPro" id="IPR033344">
    <property type="entry name" value="CURT1"/>
</dbReference>
<evidence type="ECO:0000313" key="5">
    <source>
        <dbReference type="EMBL" id="MBH8577309.1"/>
    </source>
</evidence>
<sequence length="144" mass="16395">MEAQQQQFDSPNTSPPEALLALESADNQNLPKLPPAKEPETQWQRISRIISDFLEQLPEYLGNFFETNKQSLITVALIFTAIVTVRVVLALLDVINDIPLFSPIFELIGISYTTWFVFRYLLKSSTRQELAAEIQLLKQQITGK</sequence>
<keyword evidence="6" id="KW-1185">Reference proteome</keyword>
<reference evidence="5 6" key="1">
    <citation type="journal article" date="2021" name="Int. J. Syst. Evol. Microbiol.">
        <title>Amazonocrinis nigriterrae gen. nov., sp. nov., Atlanticothrix silvestris gen. nov., sp. nov. and Dendronalium phyllosphericum gen. nov., sp. nov., nostocacean cyanobacteria from Brazilian environments.</title>
        <authorList>
            <person name="Alvarenga D.O."/>
            <person name="Andreote A.P.D."/>
            <person name="Branco L.H.Z."/>
            <person name="Delbaje E."/>
            <person name="Cruz R.B."/>
            <person name="Varani A.M."/>
            <person name="Fiore M.F."/>
        </authorList>
    </citation>
    <scope>NUCLEOTIDE SEQUENCE [LARGE SCALE GENOMIC DNA]</scope>
    <source>
        <strain evidence="5 6">CENA369</strain>
    </source>
</reference>
<keyword evidence="3" id="KW-0812">Transmembrane</keyword>
<evidence type="ECO:0000256" key="2">
    <source>
        <dbReference type="SAM" id="MobiDB-lite"/>
    </source>
</evidence>
<protein>
    <submittedName>
        <fullName evidence="5">CAAD domain-containing protein</fullName>
    </submittedName>
</protein>
<dbReference type="PANTHER" id="PTHR33222">
    <property type="match status" value="1"/>
</dbReference>
<gene>
    <name evidence="5" type="ORF">I8752_30955</name>
</gene>
<organism evidence="5 6">
    <name type="scientific">Dendronalium phyllosphericum CENA369</name>
    <dbReference type="NCBI Taxonomy" id="1725256"/>
    <lineage>
        <taxon>Bacteria</taxon>
        <taxon>Bacillati</taxon>
        <taxon>Cyanobacteriota</taxon>
        <taxon>Cyanophyceae</taxon>
        <taxon>Nostocales</taxon>
        <taxon>Nostocaceae</taxon>
        <taxon>Dendronalium</taxon>
        <taxon>Dendronalium phyllosphericum</taxon>
    </lineage>
</organism>
<comment type="subcellular location">
    <subcellularLocation>
        <location evidence="1">Membrane</location>
        <topology evidence="1">Multi-pass membrane protein</topology>
    </subcellularLocation>
</comment>
<name>A0A8J7LJ71_9NOST</name>
<dbReference type="RefSeq" id="WP_214436006.1">
    <property type="nucleotide sequence ID" value="NZ_CAWPUQ010000214.1"/>
</dbReference>
<feature type="compositionally biased region" description="Polar residues" evidence="2">
    <location>
        <begin position="1"/>
        <end position="12"/>
    </location>
</feature>
<feature type="region of interest" description="Disordered" evidence="2">
    <location>
        <begin position="1"/>
        <end position="21"/>
    </location>
</feature>
<dbReference type="Pfam" id="PF14159">
    <property type="entry name" value="CAAD"/>
    <property type="match status" value="1"/>
</dbReference>
<feature type="transmembrane region" description="Helical" evidence="3">
    <location>
        <begin position="72"/>
        <end position="92"/>
    </location>
</feature>
<accession>A0A8J7LJ71</accession>
<dbReference type="AlphaFoldDB" id="A0A8J7LJ71"/>
<dbReference type="Proteomes" id="UP000662314">
    <property type="component" value="Unassembled WGS sequence"/>
</dbReference>
<dbReference type="InterPro" id="IPR025564">
    <property type="entry name" value="CAAD_dom"/>
</dbReference>
<comment type="caution">
    <text evidence="5">The sequence shown here is derived from an EMBL/GenBank/DDBJ whole genome shotgun (WGS) entry which is preliminary data.</text>
</comment>
<keyword evidence="3" id="KW-0472">Membrane</keyword>
<feature type="domain" description="Cyanobacterial aminoacyl-tRNA synthetase CAAD" evidence="4">
    <location>
        <begin position="59"/>
        <end position="143"/>
    </location>
</feature>
<dbReference type="PANTHER" id="PTHR33222:SF4">
    <property type="entry name" value="PROTEIN CURVATURE THYLAKOID 1A, CHLOROPLASTIC"/>
    <property type="match status" value="1"/>
</dbReference>
<proteinExistence type="predicted"/>
<dbReference type="EMBL" id="JAECZA010000280">
    <property type="protein sequence ID" value="MBH8577309.1"/>
    <property type="molecule type" value="Genomic_DNA"/>
</dbReference>
<evidence type="ECO:0000256" key="1">
    <source>
        <dbReference type="ARBA" id="ARBA00004141"/>
    </source>
</evidence>
<evidence type="ECO:0000259" key="4">
    <source>
        <dbReference type="Pfam" id="PF14159"/>
    </source>
</evidence>
<dbReference type="GO" id="GO:0016020">
    <property type="term" value="C:membrane"/>
    <property type="evidence" value="ECO:0007669"/>
    <property type="project" value="UniProtKB-SubCell"/>
</dbReference>
<evidence type="ECO:0000256" key="3">
    <source>
        <dbReference type="SAM" id="Phobius"/>
    </source>
</evidence>
<evidence type="ECO:0000313" key="6">
    <source>
        <dbReference type="Proteomes" id="UP000662314"/>
    </source>
</evidence>
<feature type="transmembrane region" description="Helical" evidence="3">
    <location>
        <begin position="98"/>
        <end position="118"/>
    </location>
</feature>